<gene>
    <name evidence="1" type="ORF">L249_7185</name>
</gene>
<reference evidence="1 2" key="1">
    <citation type="journal article" date="2015" name="BMC Genomics">
        <title>Insights from the genome of Ophiocordyceps polyrhachis-furcata to pathogenicity and host specificity in insect fungi.</title>
        <authorList>
            <person name="Wichadakul D."/>
            <person name="Kobmoo N."/>
            <person name="Ingsriswang S."/>
            <person name="Tangphatsornruang S."/>
            <person name="Chantasingh D."/>
            <person name="Luangsa-ard J.J."/>
            <person name="Eurwilaichitr L."/>
        </authorList>
    </citation>
    <scope>NUCLEOTIDE SEQUENCE [LARGE SCALE GENOMIC DNA]</scope>
    <source>
        <strain evidence="1 2">BCC 54312</strain>
    </source>
</reference>
<dbReference type="AlphaFoldDB" id="A0A367LA24"/>
<sequence>MYGEDKEKRFVEKRNKRREELVWERFREANQSYMIGAREQGWQRVGLARGKEEYWVSNGTQSRFLVIFGKGSSVVGGCVCSPRPCRRLSWVGCGSGGNARALSGRDLLQKVARCCLGETHDQQADGATKGEDEAVLYYYDGLPAGGGEEWGNIGIILATE</sequence>
<name>A0A367LA24_9HYPO</name>
<accession>A0A367LA24</accession>
<proteinExistence type="predicted"/>
<dbReference type="Proteomes" id="UP000253664">
    <property type="component" value="Unassembled WGS sequence"/>
</dbReference>
<evidence type="ECO:0000313" key="1">
    <source>
        <dbReference type="EMBL" id="RCI11092.1"/>
    </source>
</evidence>
<evidence type="ECO:0000313" key="2">
    <source>
        <dbReference type="Proteomes" id="UP000253664"/>
    </source>
</evidence>
<protein>
    <submittedName>
        <fullName evidence="1">Uncharacterized protein</fullName>
    </submittedName>
</protein>
<keyword evidence="2" id="KW-1185">Reference proteome</keyword>
<organism evidence="1 2">
    <name type="scientific">Ophiocordyceps polyrhachis-furcata BCC 54312</name>
    <dbReference type="NCBI Taxonomy" id="1330021"/>
    <lineage>
        <taxon>Eukaryota</taxon>
        <taxon>Fungi</taxon>
        <taxon>Dikarya</taxon>
        <taxon>Ascomycota</taxon>
        <taxon>Pezizomycotina</taxon>
        <taxon>Sordariomycetes</taxon>
        <taxon>Hypocreomycetidae</taxon>
        <taxon>Hypocreales</taxon>
        <taxon>Ophiocordycipitaceae</taxon>
        <taxon>Ophiocordyceps</taxon>
    </lineage>
</organism>
<dbReference type="EMBL" id="LKCN02000010">
    <property type="protein sequence ID" value="RCI11092.1"/>
    <property type="molecule type" value="Genomic_DNA"/>
</dbReference>
<comment type="caution">
    <text evidence="1">The sequence shown here is derived from an EMBL/GenBank/DDBJ whole genome shotgun (WGS) entry which is preliminary data.</text>
</comment>